<evidence type="ECO:0000313" key="2">
    <source>
        <dbReference type="Proteomes" id="UP000239532"/>
    </source>
</evidence>
<reference evidence="1 2" key="1">
    <citation type="submission" date="2016-11" db="EMBL/GenBank/DDBJ databases">
        <title>Trade-off between light-utilization and light-protection in marine flavobacteria.</title>
        <authorList>
            <person name="Kumagai Y."/>
        </authorList>
    </citation>
    <scope>NUCLEOTIDE SEQUENCE [LARGE SCALE GENOMIC DNA]</scope>
    <source>
        <strain evidence="1 2">JCM 17109</strain>
    </source>
</reference>
<dbReference type="Proteomes" id="UP000239532">
    <property type="component" value="Unassembled WGS sequence"/>
</dbReference>
<evidence type="ECO:0008006" key="3">
    <source>
        <dbReference type="Google" id="ProtNLM"/>
    </source>
</evidence>
<dbReference type="EMBL" id="MQUC01000003">
    <property type="protein sequence ID" value="PRP66417.1"/>
    <property type="molecule type" value="Genomic_DNA"/>
</dbReference>
<dbReference type="OrthoDB" id="1142903at2"/>
<comment type="caution">
    <text evidence="1">The sequence shown here is derived from an EMBL/GenBank/DDBJ whole genome shotgun (WGS) entry which is preliminary data.</text>
</comment>
<keyword evidence="2" id="KW-1185">Reference proteome</keyword>
<gene>
    <name evidence="1" type="ORF">BST86_04585</name>
</gene>
<evidence type="ECO:0000313" key="1">
    <source>
        <dbReference type="EMBL" id="PRP66417.1"/>
    </source>
</evidence>
<proteinExistence type="predicted"/>
<accession>A0A2S9WSG6</accession>
<dbReference type="AlphaFoldDB" id="A0A2S9WSG6"/>
<sequence length="434" mass="50210">MDIAKFKIVSFLILLFISAPISWAQYDIPIYVTTTTTENVPVRIVTNSLVDQVYERVDSAYRSGFGGFNSLIVENKIFPIHLEDFDDFNAAVFKNDSLITVIYSGAQGALKNEYLITRNEVYTEFANQKDLLKQPMAQLAPSMDSLTNVWMEKLKSMPFSELFKEDEAMYYKSFQAYVKLAHQQYQMDQTTSLEDLELQDFPDMDFSSNRYYTTIPQYKAMAQVYNFKKLLQLEKVRYGRRFVNDLDGFITSDLKKKAFVQSTEHHPRADFLYDISKPLYNPHTSKERRLYRKSKKTGKGSDFEYPEVQTVDGASVNFNNFQGKKIQLLVYSFRDPFLRQNLTKWNKFAVQQEPDTYYVAYGVDASLYEDTWKELQFSSQLAGLNVKASPKDGFEFREDLGILLLPRVISIDANGVISNPNLDLDFEKSVPLGR</sequence>
<organism evidence="1 2">
    <name type="scientific">Nonlabens agnitus</name>
    <dbReference type="NCBI Taxonomy" id="870484"/>
    <lineage>
        <taxon>Bacteria</taxon>
        <taxon>Pseudomonadati</taxon>
        <taxon>Bacteroidota</taxon>
        <taxon>Flavobacteriia</taxon>
        <taxon>Flavobacteriales</taxon>
        <taxon>Flavobacteriaceae</taxon>
        <taxon>Nonlabens</taxon>
    </lineage>
</organism>
<dbReference type="RefSeq" id="WP_105982255.1">
    <property type="nucleotide sequence ID" value="NZ_MQUC01000003.1"/>
</dbReference>
<protein>
    <recommendedName>
        <fullName evidence="3">Thioredoxin domain-containing protein</fullName>
    </recommendedName>
</protein>
<name>A0A2S9WSG6_9FLAO</name>